<protein>
    <submittedName>
        <fullName evidence="4">Anticoagulant protein c4</fullName>
    </submittedName>
</protein>
<reference evidence="4" key="1">
    <citation type="submission" date="2003-03" db="EMBL/GenBank/DDBJ databases">
        <authorList>
            <person name="Mieszczanek J.A."/>
            <person name="Harrison L.M."/>
            <person name="Cappello M."/>
        </authorList>
    </citation>
    <scope>NUCLEOTIDE SEQUENCE</scope>
</reference>
<dbReference type="SUPFAM" id="SSF57567">
    <property type="entry name" value="Serine protease inhibitors"/>
    <property type="match status" value="1"/>
</dbReference>
<reference evidence="4" key="2">
    <citation type="journal article" date="2004" name="Mol. Biochem. Parasitol.">
        <title>Anticoagulant peptides from Ancylostoma caninum are immunologically distinct and localize to separate structures within the adult hookworm.</title>
        <authorList>
            <person name="Mieszczanek J."/>
            <person name="Harrison L.M."/>
            <person name="Vlasuk G.P."/>
            <person name="Cappello M."/>
        </authorList>
    </citation>
    <scope>NUCLEOTIDE SEQUENCE</scope>
</reference>
<feature type="chain" id="PRO_5004282033" evidence="2">
    <location>
        <begin position="20"/>
        <end position="99"/>
    </location>
</feature>
<dbReference type="InterPro" id="IPR002919">
    <property type="entry name" value="TIL_dom"/>
</dbReference>
<evidence type="ECO:0000259" key="3">
    <source>
        <dbReference type="Pfam" id="PF01826"/>
    </source>
</evidence>
<dbReference type="GO" id="GO:0004867">
    <property type="term" value="F:serine-type endopeptidase inhibitor activity"/>
    <property type="evidence" value="ECO:0007669"/>
    <property type="project" value="UniProtKB-KW"/>
</dbReference>
<sequence>MKMLYVTAIMLLLVSQCNAKPSCGENQRYDECNRKECDPKCKYDGTEEKDDEKPVECLIRVCHGDCVCKDGFLRNNNGACVKAGDCELDNMEFIYPNRK</sequence>
<evidence type="ECO:0000313" key="4">
    <source>
        <dbReference type="EMBL" id="AAP82926.1"/>
    </source>
</evidence>
<keyword evidence="2" id="KW-0732">Signal</keyword>
<dbReference type="Pfam" id="PF01826">
    <property type="entry name" value="TIL"/>
    <property type="match status" value="1"/>
</dbReference>
<dbReference type="CDD" id="cd19941">
    <property type="entry name" value="TIL"/>
    <property type="match status" value="1"/>
</dbReference>
<dbReference type="EMBL" id="AY253915">
    <property type="protein sequence ID" value="AAP82926.1"/>
    <property type="molecule type" value="mRNA"/>
</dbReference>
<gene>
    <name evidence="4" type="primary">APc4</name>
</gene>
<proteinExistence type="evidence at transcript level"/>
<dbReference type="Gene3D" id="2.10.25.10">
    <property type="entry name" value="Laminin"/>
    <property type="match status" value="1"/>
</dbReference>
<evidence type="ECO:0000256" key="1">
    <source>
        <dbReference type="ARBA" id="ARBA00022900"/>
    </source>
</evidence>
<name>Q6X631_ANCCA</name>
<feature type="domain" description="TIL" evidence="3">
    <location>
        <begin position="23"/>
        <end position="86"/>
    </location>
</feature>
<organism evidence="4">
    <name type="scientific">Ancylostoma caninum</name>
    <name type="common">Dog hookworm</name>
    <dbReference type="NCBI Taxonomy" id="29170"/>
    <lineage>
        <taxon>Eukaryota</taxon>
        <taxon>Metazoa</taxon>
        <taxon>Ecdysozoa</taxon>
        <taxon>Nematoda</taxon>
        <taxon>Chromadorea</taxon>
        <taxon>Rhabditida</taxon>
        <taxon>Rhabditina</taxon>
        <taxon>Rhabditomorpha</taxon>
        <taxon>Strongyloidea</taxon>
        <taxon>Ancylostomatidae</taxon>
        <taxon>Ancylostomatinae</taxon>
        <taxon>Ancylostoma</taxon>
    </lineage>
</organism>
<evidence type="ECO:0000256" key="2">
    <source>
        <dbReference type="SAM" id="SignalP"/>
    </source>
</evidence>
<dbReference type="InterPro" id="IPR036084">
    <property type="entry name" value="Ser_inhib-like_sf"/>
</dbReference>
<dbReference type="AlphaFoldDB" id="Q6X631"/>
<feature type="signal peptide" evidence="2">
    <location>
        <begin position="1"/>
        <end position="19"/>
    </location>
</feature>
<keyword evidence="1" id="KW-0646">Protease inhibitor</keyword>
<accession>Q6X631</accession>
<keyword evidence="1" id="KW-0722">Serine protease inhibitor</keyword>